<reference evidence="3" key="1">
    <citation type="submission" date="2015-07" db="EMBL/GenBank/DDBJ databases">
        <title>MeaNS - Measles Nucleotide Surveillance Program.</title>
        <authorList>
            <person name="Tran T."/>
            <person name="Druce J."/>
        </authorList>
    </citation>
    <scope>NUCLEOTIDE SEQUENCE</scope>
    <source>
        <strain evidence="3">UCB-OBI-ISO-001</strain>
        <tissue evidence="3">Gonad</tissue>
    </source>
</reference>
<keyword evidence="2" id="KW-0472">Membrane</keyword>
<evidence type="ECO:0000313" key="3">
    <source>
        <dbReference type="EMBL" id="KOF90113.1"/>
    </source>
</evidence>
<organism evidence="3">
    <name type="scientific">Octopus bimaculoides</name>
    <name type="common">California two-spotted octopus</name>
    <dbReference type="NCBI Taxonomy" id="37653"/>
    <lineage>
        <taxon>Eukaryota</taxon>
        <taxon>Metazoa</taxon>
        <taxon>Spiralia</taxon>
        <taxon>Lophotrochozoa</taxon>
        <taxon>Mollusca</taxon>
        <taxon>Cephalopoda</taxon>
        <taxon>Coleoidea</taxon>
        <taxon>Octopodiformes</taxon>
        <taxon>Octopoda</taxon>
        <taxon>Incirrata</taxon>
        <taxon>Octopodidae</taxon>
        <taxon>Octopus</taxon>
    </lineage>
</organism>
<proteinExistence type="predicted"/>
<feature type="transmembrane region" description="Helical" evidence="2">
    <location>
        <begin position="112"/>
        <end position="133"/>
    </location>
</feature>
<feature type="transmembrane region" description="Helical" evidence="2">
    <location>
        <begin position="6"/>
        <end position="26"/>
    </location>
</feature>
<dbReference type="EMBL" id="KQ417832">
    <property type="protein sequence ID" value="KOF90113.1"/>
    <property type="molecule type" value="Genomic_DNA"/>
</dbReference>
<evidence type="ECO:0000256" key="2">
    <source>
        <dbReference type="SAM" id="Phobius"/>
    </source>
</evidence>
<gene>
    <name evidence="3" type="ORF">OCBIM_22011784mg</name>
</gene>
<accession>A0A0L8HLI2</accession>
<name>A0A0L8HLI2_OCTBM</name>
<evidence type="ECO:0000256" key="1">
    <source>
        <dbReference type="SAM" id="MobiDB-lite"/>
    </source>
</evidence>
<feature type="region of interest" description="Disordered" evidence="1">
    <location>
        <begin position="58"/>
        <end position="87"/>
    </location>
</feature>
<protein>
    <submittedName>
        <fullName evidence="3">Uncharacterized protein</fullName>
    </submittedName>
</protein>
<dbReference type="AlphaFoldDB" id="A0A0L8HLI2"/>
<keyword evidence="2" id="KW-0812">Transmembrane</keyword>
<keyword evidence="2" id="KW-1133">Transmembrane helix</keyword>
<sequence length="137" mass="14965">MYALLPNNICFCSIWSVFLILSAILITDNSISVNGLEQSKKIFRRQVTEKITPTTTTLKTSSSTLSPPASSSCSPSSNSANSSSSCNNGTVNNSHTSSFHHIVDRFQKNKGMLLRTLYVLIAITSIVVIYFAVKSLR</sequence>